<evidence type="ECO:0000256" key="2">
    <source>
        <dbReference type="ARBA" id="ARBA00022729"/>
    </source>
</evidence>
<evidence type="ECO:0000256" key="6">
    <source>
        <dbReference type="SAM" id="Phobius"/>
    </source>
</evidence>
<evidence type="ECO:0000313" key="9">
    <source>
        <dbReference type="Proteomes" id="UP000290191"/>
    </source>
</evidence>
<dbReference type="GO" id="GO:0016491">
    <property type="term" value="F:oxidoreductase activity"/>
    <property type="evidence" value="ECO:0007669"/>
    <property type="project" value="UniProtKB-KW"/>
</dbReference>
<comment type="similarity">
    <text evidence="1">Belongs to the thioredoxin family. DsbA subfamily.</text>
</comment>
<accession>A0A4Q0XWB6</accession>
<keyword evidence="6" id="KW-1133">Transmembrane helix</keyword>
<dbReference type="Pfam" id="PF13462">
    <property type="entry name" value="Thioredoxin_4"/>
    <property type="match status" value="1"/>
</dbReference>
<keyword evidence="3" id="KW-0560">Oxidoreductase</keyword>
<dbReference type="Proteomes" id="UP000290191">
    <property type="component" value="Unassembled WGS sequence"/>
</dbReference>
<keyword evidence="6" id="KW-0472">Membrane</keyword>
<name>A0A4Q0XWB6_9BACT</name>
<organism evidence="8 9">
    <name type="scientific">Halarcobacter anaerophilus</name>
    <dbReference type="NCBI Taxonomy" id="877500"/>
    <lineage>
        <taxon>Bacteria</taxon>
        <taxon>Pseudomonadati</taxon>
        <taxon>Campylobacterota</taxon>
        <taxon>Epsilonproteobacteria</taxon>
        <taxon>Campylobacterales</taxon>
        <taxon>Arcobacteraceae</taxon>
        <taxon>Halarcobacter</taxon>
    </lineage>
</organism>
<dbReference type="OrthoDB" id="9784686at2"/>
<dbReference type="Gene3D" id="3.40.30.10">
    <property type="entry name" value="Glutaredoxin"/>
    <property type="match status" value="1"/>
</dbReference>
<dbReference type="STRING" id="877500.GCA_000935065_00332"/>
<sequence>MQNKKVVVISGIILLLLFFSGGYFYKNFNNEKVSKISKEKLALLQRPHSLVIGNKEAKVQLVEFFDPACGACAYFYPKVKQLMKEKEGDIKLVLRYAPFHKNSNYAVKMLEGARQQALFDETLKFMFNTQSQWVQNHIVNPQKLWSLLVNVEGLDMEKLGTFMNDPKADEIIKQDIEDGEKLNIDKTPSYFVNGQPLIDFGWENLVKLVDANL</sequence>
<dbReference type="SUPFAM" id="SSF52833">
    <property type="entry name" value="Thioredoxin-like"/>
    <property type="match status" value="1"/>
</dbReference>
<dbReference type="EMBL" id="PDKO01000011">
    <property type="protein sequence ID" value="RXJ61877.1"/>
    <property type="molecule type" value="Genomic_DNA"/>
</dbReference>
<feature type="transmembrane region" description="Helical" evidence="6">
    <location>
        <begin position="6"/>
        <end position="25"/>
    </location>
</feature>
<evidence type="ECO:0000259" key="7">
    <source>
        <dbReference type="Pfam" id="PF13462"/>
    </source>
</evidence>
<dbReference type="RefSeq" id="WP_129082651.1">
    <property type="nucleotide sequence ID" value="NZ_CP041070.1"/>
</dbReference>
<evidence type="ECO:0000256" key="1">
    <source>
        <dbReference type="ARBA" id="ARBA00005791"/>
    </source>
</evidence>
<keyword evidence="6" id="KW-0812">Transmembrane</keyword>
<feature type="domain" description="Thioredoxin-like fold" evidence="7">
    <location>
        <begin position="47"/>
        <end position="210"/>
    </location>
</feature>
<comment type="caution">
    <text evidence="8">The sequence shown here is derived from an EMBL/GenBank/DDBJ whole genome shotgun (WGS) entry which is preliminary data.</text>
</comment>
<gene>
    <name evidence="8" type="ORF">CRV06_11900</name>
</gene>
<keyword evidence="9" id="KW-1185">Reference proteome</keyword>
<protein>
    <submittedName>
        <fullName evidence="8">Disulfide bond formation protein DsbA</fullName>
    </submittedName>
</protein>
<evidence type="ECO:0000256" key="5">
    <source>
        <dbReference type="ARBA" id="ARBA00023284"/>
    </source>
</evidence>
<reference evidence="8 9" key="1">
    <citation type="submission" date="2017-10" db="EMBL/GenBank/DDBJ databases">
        <title>Genomics of the genus Arcobacter.</title>
        <authorList>
            <person name="Perez-Cataluna A."/>
            <person name="Figueras M.J."/>
        </authorList>
    </citation>
    <scope>NUCLEOTIDE SEQUENCE [LARGE SCALE GENOMIC DNA]</scope>
    <source>
        <strain evidence="8 9">DSM 24636</strain>
    </source>
</reference>
<dbReference type="InterPro" id="IPR012336">
    <property type="entry name" value="Thioredoxin-like_fold"/>
</dbReference>
<proteinExistence type="inferred from homology"/>
<dbReference type="PANTHER" id="PTHR13887">
    <property type="entry name" value="GLUTATHIONE S-TRANSFERASE KAPPA"/>
    <property type="match status" value="1"/>
</dbReference>
<evidence type="ECO:0000256" key="4">
    <source>
        <dbReference type="ARBA" id="ARBA00023157"/>
    </source>
</evidence>
<keyword evidence="5" id="KW-0676">Redox-active center</keyword>
<keyword evidence="4" id="KW-1015">Disulfide bond</keyword>
<evidence type="ECO:0000256" key="3">
    <source>
        <dbReference type="ARBA" id="ARBA00023002"/>
    </source>
</evidence>
<evidence type="ECO:0000313" key="8">
    <source>
        <dbReference type="EMBL" id="RXJ61877.1"/>
    </source>
</evidence>
<keyword evidence="2" id="KW-0732">Signal</keyword>
<dbReference type="AlphaFoldDB" id="A0A4Q0XWB6"/>
<dbReference type="PANTHER" id="PTHR13887:SF14">
    <property type="entry name" value="DISULFIDE BOND FORMATION PROTEIN D"/>
    <property type="match status" value="1"/>
</dbReference>
<dbReference type="InterPro" id="IPR036249">
    <property type="entry name" value="Thioredoxin-like_sf"/>
</dbReference>